<evidence type="ECO:0000313" key="2">
    <source>
        <dbReference type="Proteomes" id="UP001439008"/>
    </source>
</evidence>
<evidence type="ECO:0000313" key="1">
    <source>
        <dbReference type="EMBL" id="MES1923311.1"/>
    </source>
</evidence>
<name>A0ABV2AUH3_9EUKA</name>
<dbReference type="EMBL" id="JBDODL010005584">
    <property type="protein sequence ID" value="MES1923311.1"/>
    <property type="molecule type" value="Genomic_DNA"/>
</dbReference>
<dbReference type="Proteomes" id="UP001439008">
    <property type="component" value="Unassembled WGS sequence"/>
</dbReference>
<protein>
    <submittedName>
        <fullName evidence="1">Uncharacterized protein</fullName>
    </submittedName>
</protein>
<keyword evidence="2" id="KW-1185">Reference proteome</keyword>
<proteinExistence type="predicted"/>
<accession>A0ABV2AUH3</accession>
<gene>
    <name evidence="1" type="ORF">MHBO_004866</name>
</gene>
<organism evidence="1 2">
    <name type="scientific">Bonamia ostreae</name>
    <dbReference type="NCBI Taxonomy" id="126728"/>
    <lineage>
        <taxon>Eukaryota</taxon>
        <taxon>Sar</taxon>
        <taxon>Rhizaria</taxon>
        <taxon>Endomyxa</taxon>
        <taxon>Ascetosporea</taxon>
        <taxon>Haplosporida</taxon>
        <taxon>Bonamia</taxon>
    </lineage>
</organism>
<comment type="caution">
    <text evidence="1">The sequence shown here is derived from an EMBL/GenBank/DDBJ whole genome shotgun (WGS) entry which is preliminary data.</text>
</comment>
<reference evidence="1 2" key="1">
    <citation type="journal article" date="2024" name="BMC Biol.">
        <title>Comparative genomics of Ascetosporea gives new insight into the evolutionary basis for animal parasitism in Rhizaria.</title>
        <authorList>
            <person name="Hiltunen Thoren M."/>
            <person name="Onut-Brannstrom I."/>
            <person name="Alfjorden A."/>
            <person name="Peckova H."/>
            <person name="Swords F."/>
            <person name="Hooper C."/>
            <person name="Holzer A.S."/>
            <person name="Bass D."/>
            <person name="Burki F."/>
        </authorList>
    </citation>
    <scope>NUCLEOTIDE SEQUENCE [LARGE SCALE GENOMIC DNA]</scope>
    <source>
        <strain evidence="1">20-A016</strain>
    </source>
</reference>
<sequence>MNPLWLITQDHDAVIHYDKAHDALYTLPQITDGVYMGINLYCSSSFLGTFDSVQEAVMEIDKIQQCTELHYFINDFKDWEDIGNGSFDWEVAE</sequence>